<evidence type="ECO:0000256" key="3">
    <source>
        <dbReference type="ARBA" id="ARBA00022603"/>
    </source>
</evidence>
<dbReference type="PANTHER" id="PTHR46223:SF3">
    <property type="entry name" value="HISTONE-LYSINE N-METHYLTRANSFERASE SET-23"/>
    <property type="match status" value="1"/>
</dbReference>
<dbReference type="EMBL" id="HACG01019260">
    <property type="protein sequence ID" value="CEK66125.1"/>
    <property type="molecule type" value="Transcribed_RNA"/>
</dbReference>
<dbReference type="SMART" id="SM00317">
    <property type="entry name" value="SET"/>
    <property type="match status" value="1"/>
</dbReference>
<name>A0A0B6ZEH7_9EUPU</name>
<dbReference type="PROSITE" id="PS50868">
    <property type="entry name" value="POST_SET"/>
    <property type="match status" value="1"/>
</dbReference>
<dbReference type="AlphaFoldDB" id="A0A0B6ZEH7"/>
<evidence type="ECO:0000256" key="6">
    <source>
        <dbReference type="ARBA" id="ARBA00022723"/>
    </source>
</evidence>
<dbReference type="InterPro" id="IPR050973">
    <property type="entry name" value="H3K9_Histone-Lys_N-MTase"/>
</dbReference>
<evidence type="ECO:0000256" key="7">
    <source>
        <dbReference type="ARBA" id="ARBA00022833"/>
    </source>
</evidence>
<organism evidence="11">
    <name type="scientific">Arion vulgaris</name>
    <dbReference type="NCBI Taxonomy" id="1028688"/>
    <lineage>
        <taxon>Eukaryota</taxon>
        <taxon>Metazoa</taxon>
        <taxon>Spiralia</taxon>
        <taxon>Lophotrochozoa</taxon>
        <taxon>Mollusca</taxon>
        <taxon>Gastropoda</taxon>
        <taxon>Heterobranchia</taxon>
        <taxon>Euthyneura</taxon>
        <taxon>Panpulmonata</taxon>
        <taxon>Eupulmonata</taxon>
        <taxon>Stylommatophora</taxon>
        <taxon>Helicina</taxon>
        <taxon>Arionoidea</taxon>
        <taxon>Arionidae</taxon>
        <taxon>Arion</taxon>
    </lineage>
</organism>
<keyword evidence="4" id="KW-0808">Transferase</keyword>
<protein>
    <recommendedName>
        <fullName evidence="12">SET domain-containing protein</fullName>
    </recommendedName>
</protein>
<feature type="domain" description="Pre-SET" evidence="9">
    <location>
        <begin position="56"/>
        <end position="121"/>
    </location>
</feature>
<proteinExistence type="predicted"/>
<dbReference type="GO" id="GO:0032259">
    <property type="term" value="P:methylation"/>
    <property type="evidence" value="ECO:0007669"/>
    <property type="project" value="UniProtKB-KW"/>
</dbReference>
<feature type="domain" description="Post-SET" evidence="10">
    <location>
        <begin position="345"/>
        <end position="361"/>
    </location>
</feature>
<evidence type="ECO:0000313" key="11">
    <source>
        <dbReference type="EMBL" id="CEK66125.1"/>
    </source>
</evidence>
<feature type="domain" description="SET" evidence="8">
    <location>
        <begin position="124"/>
        <end position="252"/>
    </location>
</feature>
<evidence type="ECO:0000259" key="8">
    <source>
        <dbReference type="PROSITE" id="PS50280"/>
    </source>
</evidence>
<keyword evidence="5" id="KW-0949">S-adenosyl-L-methionine</keyword>
<dbReference type="InterPro" id="IPR046341">
    <property type="entry name" value="SET_dom_sf"/>
</dbReference>
<evidence type="ECO:0000256" key="1">
    <source>
        <dbReference type="ARBA" id="ARBA00004286"/>
    </source>
</evidence>
<reference evidence="11" key="1">
    <citation type="submission" date="2014-12" db="EMBL/GenBank/DDBJ databases">
        <title>Insight into the proteome of Arion vulgaris.</title>
        <authorList>
            <person name="Aradska J."/>
            <person name="Bulat T."/>
            <person name="Smidak R."/>
            <person name="Sarate P."/>
            <person name="Gangsoo J."/>
            <person name="Sialana F."/>
            <person name="Bilban M."/>
            <person name="Lubec G."/>
        </authorList>
    </citation>
    <scope>NUCLEOTIDE SEQUENCE</scope>
    <source>
        <tissue evidence="11">Skin</tissue>
    </source>
</reference>
<dbReference type="GO" id="GO:0005634">
    <property type="term" value="C:nucleus"/>
    <property type="evidence" value="ECO:0007669"/>
    <property type="project" value="InterPro"/>
</dbReference>
<dbReference type="PROSITE" id="PS50867">
    <property type="entry name" value="PRE_SET"/>
    <property type="match status" value="1"/>
</dbReference>
<dbReference type="InterPro" id="IPR007728">
    <property type="entry name" value="Pre-SET_dom"/>
</dbReference>
<sequence length="369" mass="40746">MITSTTIDVSHGAETYPVTYDDNSSTGASLQNSFKYVKTNVPGPGFDKDTFSEQFVGCDCSKVCTTNSCSCLQLFGGSVYDGNGRLKVDILRDLSSKPVLECGRECSCDPVHCTNRIVQQGIKKTLCIFHTKDKGYGLMLDNNKNSEISSLSFVCEYAGEVIGDAEARKRLKQTDITAESNYLIALREHVSGTEACIYIDPRYLGNVGRFINHSCDPNLFMVPVRANHLVPRLALFARKNIKPGEELTFDYSGNSTLNVSDFIAIVEPINSQIGPLNSETSNSSDISLHSTLMHMTQNSQSSESYFNPPKKRTKFQNEGHCSVENSNLEDHQKDELTVKLNQSVKRKPCFCGSYNCSGLLPLDSTLLCD</sequence>
<evidence type="ECO:0008006" key="12">
    <source>
        <dbReference type="Google" id="ProtNLM"/>
    </source>
</evidence>
<comment type="subcellular location">
    <subcellularLocation>
        <location evidence="1">Chromosome</location>
    </subcellularLocation>
</comment>
<dbReference type="SUPFAM" id="SSF82199">
    <property type="entry name" value="SET domain"/>
    <property type="match status" value="1"/>
</dbReference>
<dbReference type="GO" id="GO:0008270">
    <property type="term" value="F:zinc ion binding"/>
    <property type="evidence" value="ECO:0007669"/>
    <property type="project" value="InterPro"/>
</dbReference>
<evidence type="ECO:0000256" key="5">
    <source>
        <dbReference type="ARBA" id="ARBA00022691"/>
    </source>
</evidence>
<dbReference type="GO" id="GO:0042054">
    <property type="term" value="F:histone methyltransferase activity"/>
    <property type="evidence" value="ECO:0007669"/>
    <property type="project" value="InterPro"/>
</dbReference>
<dbReference type="InterPro" id="IPR001214">
    <property type="entry name" value="SET_dom"/>
</dbReference>
<evidence type="ECO:0000256" key="2">
    <source>
        <dbReference type="ARBA" id="ARBA00022454"/>
    </source>
</evidence>
<keyword evidence="7" id="KW-0862">Zinc</keyword>
<gene>
    <name evidence="11" type="primary">ORF57392</name>
</gene>
<dbReference type="InterPro" id="IPR003616">
    <property type="entry name" value="Post-SET_dom"/>
</dbReference>
<dbReference type="Pfam" id="PF05033">
    <property type="entry name" value="Pre-SET"/>
    <property type="match status" value="1"/>
</dbReference>
<dbReference type="Gene3D" id="2.170.270.10">
    <property type="entry name" value="SET domain"/>
    <property type="match status" value="1"/>
</dbReference>
<evidence type="ECO:0000256" key="4">
    <source>
        <dbReference type="ARBA" id="ARBA00022679"/>
    </source>
</evidence>
<keyword evidence="2" id="KW-0158">Chromosome</keyword>
<accession>A0A0B6ZEH7</accession>
<evidence type="ECO:0000259" key="9">
    <source>
        <dbReference type="PROSITE" id="PS50867"/>
    </source>
</evidence>
<dbReference type="GO" id="GO:0005694">
    <property type="term" value="C:chromosome"/>
    <property type="evidence" value="ECO:0007669"/>
    <property type="project" value="UniProtKB-SubCell"/>
</dbReference>
<dbReference type="PANTHER" id="PTHR46223">
    <property type="entry name" value="HISTONE-LYSINE N-METHYLTRANSFERASE SUV39H"/>
    <property type="match status" value="1"/>
</dbReference>
<dbReference type="SMART" id="SM00468">
    <property type="entry name" value="PreSET"/>
    <property type="match status" value="1"/>
</dbReference>
<keyword evidence="6" id="KW-0479">Metal-binding</keyword>
<dbReference type="Pfam" id="PF00856">
    <property type="entry name" value="SET"/>
    <property type="match status" value="1"/>
</dbReference>
<dbReference type="PROSITE" id="PS50280">
    <property type="entry name" value="SET"/>
    <property type="match status" value="1"/>
</dbReference>
<keyword evidence="3" id="KW-0489">Methyltransferase</keyword>
<evidence type="ECO:0000259" key="10">
    <source>
        <dbReference type="PROSITE" id="PS50868"/>
    </source>
</evidence>